<feature type="transmembrane region" description="Helical" evidence="6">
    <location>
        <begin position="372"/>
        <end position="400"/>
    </location>
</feature>
<dbReference type="EMBL" id="LT607754">
    <property type="protein sequence ID" value="SCG36452.1"/>
    <property type="molecule type" value="Genomic_DNA"/>
</dbReference>
<evidence type="ECO:0000313" key="8">
    <source>
        <dbReference type="EMBL" id="SCG36452.1"/>
    </source>
</evidence>
<keyword evidence="5 6" id="KW-0472">Membrane</keyword>
<reference evidence="9" key="1">
    <citation type="submission" date="2016-06" db="EMBL/GenBank/DDBJ databases">
        <authorList>
            <person name="Varghese N."/>
            <person name="Submissions Spin"/>
        </authorList>
    </citation>
    <scope>NUCLEOTIDE SEQUENCE [LARGE SCALE GENOMIC DNA]</scope>
    <source>
        <strain evidence="9">DSM 43819</strain>
    </source>
</reference>
<accession>A0A1C5GRN7</accession>
<feature type="transmembrane region" description="Helical" evidence="6">
    <location>
        <begin position="494"/>
        <end position="516"/>
    </location>
</feature>
<evidence type="ECO:0000256" key="1">
    <source>
        <dbReference type="ARBA" id="ARBA00004651"/>
    </source>
</evidence>
<feature type="transmembrane region" description="Helical" evidence="6">
    <location>
        <begin position="819"/>
        <end position="848"/>
    </location>
</feature>
<evidence type="ECO:0000256" key="5">
    <source>
        <dbReference type="ARBA" id="ARBA00023136"/>
    </source>
</evidence>
<comment type="subcellular location">
    <subcellularLocation>
        <location evidence="1">Cell membrane</location>
        <topology evidence="1">Multi-pass membrane protein</topology>
    </subcellularLocation>
</comment>
<feature type="transmembrane region" description="Helical" evidence="6">
    <location>
        <begin position="868"/>
        <end position="891"/>
    </location>
</feature>
<keyword evidence="9" id="KW-1185">Reference proteome</keyword>
<dbReference type="Pfam" id="PF02687">
    <property type="entry name" value="FtsX"/>
    <property type="match status" value="2"/>
</dbReference>
<evidence type="ECO:0000256" key="2">
    <source>
        <dbReference type="ARBA" id="ARBA00022475"/>
    </source>
</evidence>
<keyword evidence="4 6" id="KW-1133">Transmembrane helix</keyword>
<sequence>MSRGRLAGAVGSWLVALRIARREARRARGRTALVLAMITLPVLALSFTAVSWDMAQLTRAEKVDRRLGGADAELRWSAENALVQDAWGESSWPAQGETVPRTRPVTAAEITALLPPGSRVSRVRWWVPFEVRLDGRNVSFDARSVDLTDPVARPLARLRAGRPPAAPTEIAVSPAAMRRLEVPLNGTVRTADGGGPYRVVGVVEFPDNLREVVTLPPEAPAGPVTPPDESWLVDVPGRLDPALVDRLNARGVTVRARTAVPGRDDAADVTSVPDAAEAGDAVLVGGLGLLEVVLLVGPAFAVGVRRRRRDLALVAVAGGDHVHLRRVVLADGVVLGAGGAAVGLLLGTAAAFAGRPLVEQYVTAARSGGYRIFPAALAAIAAVAVLAGVLAALAPAWAAAREDVVAGLAGRRSPPRHRRRWLVIGVLLTLGGAAVAALGAARTTPTVILAGLILGELGLVFGTPTLIGLLAGAGRLLPLAPRLALRDASRNRASAAPAISAVMAAVAGSVALGVYVASDEARARADWQPSIPPGNVLLLRSDASGAELPPAAQVAERVRAVLPDGTVARLDLPACAAPTSPDDYCLAVAVVPPDRECPYELTGYPTADGRRRALADPRCARPSRSPDGLYLPASVDDGSALPALTGAPAAEVAAATRVLRAGGVVVTDPRQVVDGWVTVAASRTADGQDAPSTVTATLPGYALRAGVPVDRLFLSAAAAARIGLVGEQLGYVVDTTGPPTAAQQQRLAADLPRLAPMQVQVEQGEPDADRRPLLLLLAIGSGVITLGAAGVATGLAAAEGRRDLSTLAAVGASPRVRRVLSLCQAGVIAVLGSALGIVAGLGSAVIILSSVNRRYATAWPVETPYPVVVPWLTLGVLVAVPLLAMLGAGLVTRSRLPVERRLD</sequence>
<evidence type="ECO:0000313" key="9">
    <source>
        <dbReference type="Proteomes" id="UP000198221"/>
    </source>
</evidence>
<dbReference type="Proteomes" id="UP000198221">
    <property type="component" value="Chromosome I"/>
</dbReference>
<dbReference type="AlphaFoldDB" id="A0A1C5GRN7"/>
<organism evidence="8 9">
    <name type="scientific">Micromonospora inositola</name>
    <dbReference type="NCBI Taxonomy" id="47865"/>
    <lineage>
        <taxon>Bacteria</taxon>
        <taxon>Bacillati</taxon>
        <taxon>Actinomycetota</taxon>
        <taxon>Actinomycetes</taxon>
        <taxon>Micromonosporales</taxon>
        <taxon>Micromonosporaceae</taxon>
        <taxon>Micromonospora</taxon>
    </lineage>
</organism>
<feature type="transmembrane region" description="Helical" evidence="6">
    <location>
        <begin position="32"/>
        <end position="52"/>
    </location>
</feature>
<dbReference type="InterPro" id="IPR038766">
    <property type="entry name" value="Membrane_comp_ABC_pdt"/>
</dbReference>
<feature type="transmembrane region" description="Helical" evidence="6">
    <location>
        <begin position="447"/>
        <end position="473"/>
    </location>
</feature>
<protein>
    <submittedName>
        <fullName evidence="8">Putative ABC transport system permease protein</fullName>
    </submittedName>
</protein>
<evidence type="ECO:0000259" key="7">
    <source>
        <dbReference type="Pfam" id="PF02687"/>
    </source>
</evidence>
<dbReference type="OrthoDB" id="3405625at2"/>
<name>A0A1C5GRN7_9ACTN</name>
<feature type="domain" description="ABC3 transporter permease C-terminal" evidence="7">
    <location>
        <begin position="783"/>
        <end position="890"/>
    </location>
</feature>
<feature type="transmembrane region" description="Helical" evidence="6">
    <location>
        <begin position="773"/>
        <end position="798"/>
    </location>
</feature>
<dbReference type="PANTHER" id="PTHR30287">
    <property type="entry name" value="MEMBRANE COMPONENT OF PREDICTED ABC SUPERFAMILY METABOLITE UPTAKE TRANSPORTER"/>
    <property type="match status" value="1"/>
</dbReference>
<dbReference type="GO" id="GO:0005886">
    <property type="term" value="C:plasma membrane"/>
    <property type="evidence" value="ECO:0007669"/>
    <property type="project" value="UniProtKB-SubCell"/>
</dbReference>
<gene>
    <name evidence="8" type="ORF">GA0070613_0291</name>
</gene>
<keyword evidence="3 6" id="KW-0812">Transmembrane</keyword>
<feature type="transmembrane region" description="Helical" evidence="6">
    <location>
        <begin position="421"/>
        <end position="441"/>
    </location>
</feature>
<feature type="domain" description="ABC3 transporter permease C-terminal" evidence="7">
    <location>
        <begin position="284"/>
        <end position="402"/>
    </location>
</feature>
<keyword evidence="2" id="KW-1003">Cell membrane</keyword>
<evidence type="ECO:0000256" key="3">
    <source>
        <dbReference type="ARBA" id="ARBA00022692"/>
    </source>
</evidence>
<feature type="transmembrane region" description="Helical" evidence="6">
    <location>
        <begin position="333"/>
        <end position="352"/>
    </location>
</feature>
<dbReference type="PANTHER" id="PTHR30287:SF2">
    <property type="entry name" value="BLL1001 PROTEIN"/>
    <property type="match status" value="1"/>
</dbReference>
<proteinExistence type="predicted"/>
<evidence type="ECO:0000256" key="6">
    <source>
        <dbReference type="SAM" id="Phobius"/>
    </source>
</evidence>
<dbReference type="RefSeq" id="WP_089010611.1">
    <property type="nucleotide sequence ID" value="NZ_LT607754.1"/>
</dbReference>
<dbReference type="InterPro" id="IPR003838">
    <property type="entry name" value="ABC3_permease_C"/>
</dbReference>
<evidence type="ECO:0000256" key="4">
    <source>
        <dbReference type="ARBA" id="ARBA00022989"/>
    </source>
</evidence>